<dbReference type="EMBL" id="SGXT01000011">
    <property type="protein sequence ID" value="RZT64362.1"/>
    <property type="molecule type" value="Genomic_DNA"/>
</dbReference>
<dbReference type="RefSeq" id="WP_241971263.1">
    <property type="nucleotide sequence ID" value="NZ_SGXT01000011.1"/>
</dbReference>
<name>A0A4Q7TX90_9MICO</name>
<evidence type="ECO:0000313" key="2">
    <source>
        <dbReference type="Proteomes" id="UP000292408"/>
    </source>
</evidence>
<reference evidence="1 2" key="1">
    <citation type="journal article" date="2015" name="Stand. Genomic Sci.">
        <title>Genomic Encyclopedia of Bacterial and Archaeal Type Strains, Phase III: the genomes of soil and plant-associated and newly described type strains.</title>
        <authorList>
            <person name="Whitman W.B."/>
            <person name="Woyke T."/>
            <person name="Klenk H.P."/>
            <person name="Zhou Y."/>
            <person name="Lilburn T.G."/>
            <person name="Beck B.J."/>
            <person name="De Vos P."/>
            <person name="Vandamme P."/>
            <person name="Eisen J.A."/>
            <person name="Garrity G."/>
            <person name="Hugenholtz P."/>
            <person name="Kyrpides N.C."/>
        </authorList>
    </citation>
    <scope>NUCLEOTIDE SEQUENCE [LARGE SCALE GENOMIC DNA]</scope>
    <source>
        <strain evidence="1 2">AC4r</strain>
    </source>
</reference>
<keyword evidence="2" id="KW-1185">Reference proteome</keyword>
<dbReference type="Proteomes" id="UP000292408">
    <property type="component" value="Unassembled WGS sequence"/>
</dbReference>
<protein>
    <submittedName>
        <fullName evidence="1">Uncharacterized protein</fullName>
    </submittedName>
</protein>
<evidence type="ECO:0000313" key="1">
    <source>
        <dbReference type="EMBL" id="RZT64362.1"/>
    </source>
</evidence>
<organism evidence="1 2">
    <name type="scientific">Microcella alkaliphila</name>
    <dbReference type="NCBI Taxonomy" id="279828"/>
    <lineage>
        <taxon>Bacteria</taxon>
        <taxon>Bacillati</taxon>
        <taxon>Actinomycetota</taxon>
        <taxon>Actinomycetes</taxon>
        <taxon>Micrococcales</taxon>
        <taxon>Microbacteriaceae</taxon>
        <taxon>Microcella</taxon>
    </lineage>
</organism>
<comment type="caution">
    <text evidence="1">The sequence shown here is derived from an EMBL/GenBank/DDBJ whole genome shotgun (WGS) entry which is preliminary data.</text>
</comment>
<accession>A0A4Q7TX90</accession>
<gene>
    <name evidence="1" type="ORF">EV140_0607</name>
</gene>
<proteinExistence type="predicted"/>
<sequence>MGFPLDRDDIISALSELIARARDAGVTGVTIEIIGGAALRLGYFDRRTTVDIDARISDEAALAPHVRAIARERGWPDDWLNTKAALFIPAWGEEVEWNTVLDNETCRVAIAPPGALLAMKVKAMERRGNRDAGDVAKLITLLGLRSADEVDDLYGAYFPGDAMSPVAFARVERIFDIGPPEPEPRPEPPFRG</sequence>
<dbReference type="AlphaFoldDB" id="A0A4Q7TX90"/>